<dbReference type="Pfam" id="PF25087">
    <property type="entry name" value="GMPPB_C"/>
    <property type="match status" value="1"/>
</dbReference>
<dbReference type="Pfam" id="PF00483">
    <property type="entry name" value="NTP_transferase"/>
    <property type="match status" value="1"/>
</dbReference>
<dbReference type="Gene3D" id="3.90.550.10">
    <property type="entry name" value="Spore Coat Polysaccharide Biosynthesis Protein SpsA, Chain A"/>
    <property type="match status" value="1"/>
</dbReference>
<evidence type="ECO:0000313" key="11">
    <source>
        <dbReference type="Proteomes" id="UP001648503"/>
    </source>
</evidence>
<comment type="pathway">
    <text evidence="1">Nucleotide-sugar biosynthesis; GDP-alpha-D-mannose biosynthesis; GDP-alpha-D-mannose from alpha-D-mannose 1-phosphate (GTP route): step 1/1.</text>
</comment>
<evidence type="ECO:0000259" key="8">
    <source>
        <dbReference type="Pfam" id="PF00483"/>
    </source>
</evidence>
<evidence type="ECO:0000256" key="7">
    <source>
        <dbReference type="ARBA" id="ARBA00047343"/>
    </source>
</evidence>
<keyword evidence="11" id="KW-1185">Reference proteome</keyword>
<evidence type="ECO:0000256" key="1">
    <source>
        <dbReference type="ARBA" id="ARBA00004823"/>
    </source>
</evidence>
<proteinExistence type="inferred from homology"/>
<keyword evidence="5" id="KW-0547">Nucleotide-binding</keyword>
<dbReference type="InterPro" id="IPR018357">
    <property type="entry name" value="Hexapep_transf_CS"/>
</dbReference>
<evidence type="ECO:0000256" key="2">
    <source>
        <dbReference type="ARBA" id="ARBA00007274"/>
    </source>
</evidence>
<sequence length="360" mass="39368">MKALILVGGFGTRLRPLTFSKPKPLVDFANRPMIFHQIAALAKVGVKEIVLAVNYQPEVMALAMHKVEEEFNIKITFSIETEPLGTAGPLGLARDILGADESPFFVLNSDVICEFPFASLLEFHLSHGKEGTLMTTTVEDPSKFGVILFKPDSTEIERFVEKPKEFVGNQINAGIYIFNPAILKRIPKKPSSIETYVFPRMAKDGELHATPLIGFWADVGQPKDFLTGQGLYLKSVSKHAPETLASDSFVEECVLIDPTAKIGQNCKIGPNVVIGPDVVIGSGVRLQKATIMRGAVVKDNAWIKNSIVGWYSSVGRWARLDGVTVLGEDVQVKDEIYLNGATVLPHKGVSSDILEPQIVI</sequence>
<comment type="catalytic activity">
    <reaction evidence="7">
        <text>alpha-D-mannose 1-phosphate + GTP + H(+) = GDP-alpha-D-mannose + diphosphate</text>
        <dbReference type="Rhea" id="RHEA:15229"/>
        <dbReference type="ChEBI" id="CHEBI:15378"/>
        <dbReference type="ChEBI" id="CHEBI:33019"/>
        <dbReference type="ChEBI" id="CHEBI:37565"/>
        <dbReference type="ChEBI" id="CHEBI:57527"/>
        <dbReference type="ChEBI" id="CHEBI:58409"/>
        <dbReference type="EC" id="2.7.7.13"/>
    </reaction>
</comment>
<keyword evidence="4" id="KW-0808">Transferase</keyword>
<comment type="caution">
    <text evidence="10">The sequence shown here is derived from an EMBL/GenBank/DDBJ whole genome shotgun (WGS) entry which is preliminary data.</text>
</comment>
<evidence type="ECO:0000256" key="5">
    <source>
        <dbReference type="ARBA" id="ARBA00022741"/>
    </source>
</evidence>
<dbReference type="EC" id="2.7.7.13" evidence="3"/>
<dbReference type="InterPro" id="IPR050486">
    <property type="entry name" value="Mannose-1P_guanyltransferase"/>
</dbReference>
<reference evidence="10 11" key="1">
    <citation type="submission" date="2021-02" db="EMBL/GenBank/DDBJ databases">
        <title>Variation within the Batrachochytrium salamandrivorans European outbreak.</title>
        <authorList>
            <person name="Kelly M."/>
            <person name="Pasmans F."/>
            <person name="Shea T.P."/>
            <person name="Munoz J.F."/>
            <person name="Carranza S."/>
            <person name="Cuomo C.A."/>
            <person name="Martel A."/>
        </authorList>
    </citation>
    <scope>NUCLEOTIDE SEQUENCE [LARGE SCALE GENOMIC DNA]</scope>
    <source>
        <strain evidence="10 11">AMFP18/2</strain>
    </source>
</reference>
<evidence type="ECO:0000259" key="9">
    <source>
        <dbReference type="Pfam" id="PF25087"/>
    </source>
</evidence>
<organism evidence="10 11">
    <name type="scientific">Batrachochytrium salamandrivorans</name>
    <dbReference type="NCBI Taxonomy" id="1357716"/>
    <lineage>
        <taxon>Eukaryota</taxon>
        <taxon>Fungi</taxon>
        <taxon>Fungi incertae sedis</taxon>
        <taxon>Chytridiomycota</taxon>
        <taxon>Chytridiomycota incertae sedis</taxon>
        <taxon>Chytridiomycetes</taxon>
        <taxon>Rhizophydiales</taxon>
        <taxon>Rhizophydiales incertae sedis</taxon>
        <taxon>Batrachochytrium</taxon>
    </lineage>
</organism>
<dbReference type="EMBL" id="JAFCIX010000062">
    <property type="protein sequence ID" value="KAH6599642.1"/>
    <property type="molecule type" value="Genomic_DNA"/>
</dbReference>
<dbReference type="SUPFAM" id="SSF53448">
    <property type="entry name" value="Nucleotide-diphospho-sugar transferases"/>
    <property type="match status" value="1"/>
</dbReference>
<feature type="domain" description="Nucleotidyl transferase" evidence="8">
    <location>
        <begin position="2"/>
        <end position="231"/>
    </location>
</feature>
<feature type="domain" description="Mannose-1-phosphate guanyltransferase C-terminal" evidence="9">
    <location>
        <begin position="251"/>
        <end position="359"/>
    </location>
</feature>
<evidence type="ECO:0000256" key="3">
    <source>
        <dbReference type="ARBA" id="ARBA00012387"/>
    </source>
</evidence>
<name>A0ABQ8FLC5_9FUNG</name>
<gene>
    <name evidence="10" type="ORF">BASA50_002839</name>
</gene>
<dbReference type="PROSITE" id="PS00101">
    <property type="entry name" value="HEXAPEP_TRANSFERASES"/>
    <property type="match status" value="1"/>
</dbReference>
<dbReference type="PANTHER" id="PTHR22572">
    <property type="entry name" value="SUGAR-1-PHOSPHATE GUANYL TRANSFERASE"/>
    <property type="match status" value="1"/>
</dbReference>
<dbReference type="InterPro" id="IPR045233">
    <property type="entry name" value="GMPPB_N"/>
</dbReference>
<evidence type="ECO:0000256" key="6">
    <source>
        <dbReference type="ARBA" id="ARBA00023134"/>
    </source>
</evidence>
<dbReference type="Proteomes" id="UP001648503">
    <property type="component" value="Unassembled WGS sequence"/>
</dbReference>
<accession>A0ABQ8FLC5</accession>
<evidence type="ECO:0000256" key="4">
    <source>
        <dbReference type="ARBA" id="ARBA00022679"/>
    </source>
</evidence>
<dbReference type="CDD" id="cd06425">
    <property type="entry name" value="M1P_guanylylT_B_like_N"/>
    <property type="match status" value="1"/>
</dbReference>
<dbReference type="InterPro" id="IPR056729">
    <property type="entry name" value="GMPPB_C"/>
</dbReference>
<evidence type="ECO:0000313" key="10">
    <source>
        <dbReference type="EMBL" id="KAH6599642.1"/>
    </source>
</evidence>
<keyword evidence="6" id="KW-0342">GTP-binding</keyword>
<dbReference type="InterPro" id="IPR005835">
    <property type="entry name" value="NTP_transferase_dom"/>
</dbReference>
<dbReference type="Gene3D" id="2.160.10.10">
    <property type="entry name" value="Hexapeptide repeat proteins"/>
    <property type="match status" value="1"/>
</dbReference>
<comment type="similarity">
    <text evidence="2">Belongs to the transferase hexapeptide repeat family.</text>
</comment>
<dbReference type="InterPro" id="IPR029044">
    <property type="entry name" value="Nucleotide-diphossugar_trans"/>
</dbReference>
<protein>
    <recommendedName>
        <fullName evidence="3">mannose-1-phosphate guanylyltransferase</fullName>
        <ecNumber evidence="3">2.7.7.13</ecNumber>
    </recommendedName>
</protein>